<dbReference type="GO" id="GO:0005654">
    <property type="term" value="C:nucleoplasm"/>
    <property type="evidence" value="ECO:0007669"/>
    <property type="project" value="TreeGrafter"/>
</dbReference>
<dbReference type="GO" id="GO:0032299">
    <property type="term" value="C:ribonuclease H2 complex"/>
    <property type="evidence" value="ECO:0007669"/>
    <property type="project" value="InterPro"/>
</dbReference>
<dbReference type="Pfam" id="PF09468">
    <property type="entry name" value="RNase_H2-Ydr279"/>
    <property type="match status" value="1"/>
</dbReference>
<dbReference type="PANTHER" id="PTHR13383">
    <property type="entry name" value="RIBONUCLEASE H2 SUBUNIT B"/>
    <property type="match status" value="1"/>
</dbReference>
<feature type="region of interest" description="Disordered" evidence="6">
    <location>
        <begin position="379"/>
        <end position="416"/>
    </location>
</feature>
<evidence type="ECO:0000259" key="7">
    <source>
        <dbReference type="Pfam" id="PF09468"/>
    </source>
</evidence>
<evidence type="ECO:0000259" key="8">
    <source>
        <dbReference type="Pfam" id="PF17745"/>
    </source>
</evidence>
<evidence type="ECO:0000256" key="2">
    <source>
        <dbReference type="ARBA" id="ARBA00019062"/>
    </source>
</evidence>
<feature type="compositionally biased region" description="Basic and acidic residues" evidence="6">
    <location>
        <begin position="93"/>
        <end position="114"/>
    </location>
</feature>
<comment type="subcellular location">
    <subcellularLocation>
        <location evidence="1">Nucleus</location>
    </subcellularLocation>
</comment>
<dbReference type="Pfam" id="PF17745">
    <property type="entry name" value="Ydr279_N"/>
    <property type="match status" value="1"/>
</dbReference>
<dbReference type="Gene3D" id="1.10.20.120">
    <property type="match status" value="1"/>
</dbReference>
<evidence type="ECO:0000256" key="5">
    <source>
        <dbReference type="ARBA" id="ARBA00033464"/>
    </source>
</evidence>
<name>A0A6A6DK39_9PEZI</name>
<comment type="function">
    <text evidence="4">Non catalytic subunit of RNase H2, an endonuclease that specifically degrades the RNA of RNA:DNA hybrids. Participates in DNA replication, possibly by mediating the removal of lagging-strand Okazaki fragment RNA primers during DNA replication. Mediates the excision of single ribonucleotides from DNA:RNA duplexes.</text>
</comment>
<reference evidence="9" key="1">
    <citation type="journal article" date="2020" name="Stud. Mycol.">
        <title>101 Dothideomycetes genomes: a test case for predicting lifestyles and emergence of pathogens.</title>
        <authorList>
            <person name="Haridas S."/>
            <person name="Albert R."/>
            <person name="Binder M."/>
            <person name="Bloem J."/>
            <person name="Labutti K."/>
            <person name="Salamov A."/>
            <person name="Andreopoulos B."/>
            <person name="Baker S."/>
            <person name="Barry K."/>
            <person name="Bills G."/>
            <person name="Bluhm B."/>
            <person name="Cannon C."/>
            <person name="Castanera R."/>
            <person name="Culley D."/>
            <person name="Daum C."/>
            <person name="Ezra D."/>
            <person name="Gonzalez J."/>
            <person name="Henrissat B."/>
            <person name="Kuo A."/>
            <person name="Liang C."/>
            <person name="Lipzen A."/>
            <person name="Lutzoni F."/>
            <person name="Magnuson J."/>
            <person name="Mondo S."/>
            <person name="Nolan M."/>
            <person name="Ohm R."/>
            <person name="Pangilinan J."/>
            <person name="Park H.-J."/>
            <person name="Ramirez L."/>
            <person name="Alfaro M."/>
            <person name="Sun H."/>
            <person name="Tritt A."/>
            <person name="Yoshinaga Y."/>
            <person name="Zwiers L.-H."/>
            <person name="Turgeon B."/>
            <person name="Goodwin S."/>
            <person name="Spatafora J."/>
            <person name="Crous P."/>
            <person name="Grigoriev I."/>
        </authorList>
    </citation>
    <scope>NUCLEOTIDE SEQUENCE</scope>
    <source>
        <strain evidence="9">CBS 207.26</strain>
    </source>
</reference>
<evidence type="ECO:0000256" key="4">
    <source>
        <dbReference type="ARBA" id="ARBA00024778"/>
    </source>
</evidence>
<evidence type="ECO:0000256" key="6">
    <source>
        <dbReference type="SAM" id="MobiDB-lite"/>
    </source>
</evidence>
<feature type="region of interest" description="Disordered" evidence="6">
    <location>
        <begin position="1"/>
        <end position="38"/>
    </location>
</feature>
<dbReference type="OrthoDB" id="29098at2759"/>
<dbReference type="EMBL" id="ML994672">
    <property type="protein sequence ID" value="KAF2178828.1"/>
    <property type="molecule type" value="Genomic_DNA"/>
</dbReference>
<dbReference type="PANTHER" id="PTHR13383:SF11">
    <property type="entry name" value="RIBONUCLEASE H2 SUBUNIT B"/>
    <property type="match status" value="1"/>
</dbReference>
<proteinExistence type="predicted"/>
<feature type="non-terminal residue" evidence="9">
    <location>
        <position position="436"/>
    </location>
</feature>
<dbReference type="InterPro" id="IPR041195">
    <property type="entry name" value="Rnh202_N"/>
</dbReference>
<protein>
    <recommendedName>
        <fullName evidence="2">Ribonuclease H2 subunit B</fullName>
    </recommendedName>
    <alternativeName>
        <fullName evidence="5">Ribonuclease HI subunit B</fullName>
    </alternativeName>
</protein>
<organism evidence="9 10">
    <name type="scientific">Zopfia rhizophila CBS 207.26</name>
    <dbReference type="NCBI Taxonomy" id="1314779"/>
    <lineage>
        <taxon>Eukaryota</taxon>
        <taxon>Fungi</taxon>
        <taxon>Dikarya</taxon>
        <taxon>Ascomycota</taxon>
        <taxon>Pezizomycotina</taxon>
        <taxon>Dothideomycetes</taxon>
        <taxon>Dothideomycetes incertae sedis</taxon>
        <taxon>Zopfiaceae</taxon>
        <taxon>Zopfia</taxon>
    </lineage>
</organism>
<feature type="domain" description="Ribonuclease H2 subunit B wHTH" evidence="7">
    <location>
        <begin position="142"/>
        <end position="334"/>
    </location>
</feature>
<gene>
    <name evidence="9" type="ORF">K469DRAFT_642052</name>
</gene>
<keyword evidence="10" id="KW-1185">Reference proteome</keyword>
<feature type="compositionally biased region" description="Basic and acidic residues" evidence="6">
    <location>
        <begin position="388"/>
        <end position="416"/>
    </location>
</feature>
<dbReference type="AlphaFoldDB" id="A0A6A6DK39"/>
<dbReference type="CDD" id="cd09270">
    <property type="entry name" value="RNase_H2-B"/>
    <property type="match status" value="1"/>
</dbReference>
<evidence type="ECO:0000256" key="3">
    <source>
        <dbReference type="ARBA" id="ARBA00023242"/>
    </source>
</evidence>
<accession>A0A6A6DK39</accession>
<keyword evidence="3" id="KW-0539">Nucleus</keyword>
<sequence>MARTRSKPTPKENDAEPDPTSTKLLPPSVENPPKLFILPKDTSSEARIVTLDNPATAAPSRYLFCPEKGFYEFTRIAAPKKTPRSWLITPDQTPKDGKTQEESSAEQAKEKPVEEQDGVDMSQSYIANSSDLFIATPIDIFFLLLPALSPKSAKETKQHFLCIDDHLDTLSSSPHLKSLLQTPKLREMIERRMEALCDTVDAGDEKMYRLSTQKVLEVLVKKAERMTRNFPKSMEDKFVKPQLEIPVIGIRREESSISISTATATDSQSQCTTTATDFQTSVESTSTVATSNSVVEEEAKPAIETPPEVPHLLRLRTSLTYLLSSYIPPSLSPILTSLLKSPSSVPDFIPLDTHLTALSKLRAEAAALRSIYDNVSRKRGFEEDEEKMAEREEKKRKKEEEDKRKKMESRGVKQLKKVDVSGMKKLSSFFAKAPAK</sequence>
<feature type="region of interest" description="Disordered" evidence="6">
    <location>
        <begin position="82"/>
        <end position="120"/>
    </location>
</feature>
<dbReference type="Proteomes" id="UP000800200">
    <property type="component" value="Unassembled WGS sequence"/>
</dbReference>
<evidence type="ECO:0000313" key="9">
    <source>
        <dbReference type="EMBL" id="KAF2178828.1"/>
    </source>
</evidence>
<evidence type="ECO:0000313" key="10">
    <source>
        <dbReference type="Proteomes" id="UP000800200"/>
    </source>
</evidence>
<dbReference type="InterPro" id="IPR040456">
    <property type="entry name" value="RNase_H2_suB"/>
</dbReference>
<dbReference type="GO" id="GO:0006401">
    <property type="term" value="P:RNA catabolic process"/>
    <property type="evidence" value="ECO:0007669"/>
    <property type="project" value="TreeGrafter"/>
</dbReference>
<dbReference type="InterPro" id="IPR019024">
    <property type="entry name" value="RNase_H2_suB_wHTH"/>
</dbReference>
<evidence type="ECO:0000256" key="1">
    <source>
        <dbReference type="ARBA" id="ARBA00004123"/>
    </source>
</evidence>
<feature type="domain" description="Rnh202 triple barrel" evidence="8">
    <location>
        <begin position="37"/>
        <end position="139"/>
    </location>
</feature>